<organism evidence="2 3">
    <name type="scientific">Methyloprofundus sedimenti</name>
    <dbReference type="NCBI Taxonomy" id="1420851"/>
    <lineage>
        <taxon>Bacteria</taxon>
        <taxon>Pseudomonadati</taxon>
        <taxon>Pseudomonadota</taxon>
        <taxon>Gammaproteobacteria</taxon>
        <taxon>Methylococcales</taxon>
        <taxon>Methylococcaceae</taxon>
        <taxon>Methyloprofundus</taxon>
    </lineage>
</organism>
<proteinExistence type="predicted"/>
<keyword evidence="3" id="KW-1185">Reference proteome</keyword>
<name>A0A1V8M9E9_9GAMM</name>
<dbReference type="Proteomes" id="UP000191980">
    <property type="component" value="Unassembled WGS sequence"/>
</dbReference>
<reference evidence="2 3" key="1">
    <citation type="submission" date="2015-12" db="EMBL/GenBank/DDBJ databases">
        <authorList>
            <person name="Shamseldin A."/>
            <person name="Moawad H."/>
            <person name="Abd El-Rahim W.M."/>
            <person name="Sadowsky M.J."/>
        </authorList>
    </citation>
    <scope>NUCLEOTIDE SEQUENCE [LARGE SCALE GENOMIC DNA]</scope>
    <source>
        <strain evidence="2 3">WF1</strain>
    </source>
</reference>
<evidence type="ECO:0000313" key="3">
    <source>
        <dbReference type="Proteomes" id="UP000191980"/>
    </source>
</evidence>
<accession>A0A1V8M9E9</accession>
<evidence type="ECO:0000256" key="1">
    <source>
        <dbReference type="SAM" id="MobiDB-lite"/>
    </source>
</evidence>
<feature type="compositionally biased region" description="Basic and acidic residues" evidence="1">
    <location>
        <begin position="14"/>
        <end position="25"/>
    </location>
</feature>
<dbReference type="EMBL" id="LPUF01000001">
    <property type="protein sequence ID" value="OQK18179.1"/>
    <property type="molecule type" value="Genomic_DNA"/>
</dbReference>
<feature type="region of interest" description="Disordered" evidence="1">
    <location>
        <begin position="1"/>
        <end position="38"/>
    </location>
</feature>
<evidence type="ECO:0000313" key="2">
    <source>
        <dbReference type="EMBL" id="OQK18179.1"/>
    </source>
</evidence>
<gene>
    <name evidence="2" type="ORF">AU255_10180</name>
</gene>
<sequence length="92" mass="9944">MSGSPPPRSLRKPGGRDHSDSEGGDKIQGIPKRRQVICSSTAKPLPSLRWYGEAVRKRAAEGNSYHVVFRCGDRKEPVAGFAKNSGALITPN</sequence>
<comment type="caution">
    <text evidence="2">The sequence shown here is derived from an EMBL/GenBank/DDBJ whole genome shotgun (WGS) entry which is preliminary data.</text>
</comment>
<protein>
    <submittedName>
        <fullName evidence="2">Uncharacterized protein</fullName>
    </submittedName>
</protein>
<dbReference type="AlphaFoldDB" id="A0A1V8M9E9"/>